<keyword evidence="6" id="KW-1185">Reference proteome</keyword>
<organism evidence="5 6">
    <name type="scientific">Fodinibacter luteus</name>
    <dbReference type="NCBI Taxonomy" id="552064"/>
    <lineage>
        <taxon>Bacteria</taxon>
        <taxon>Bacillati</taxon>
        <taxon>Actinomycetota</taxon>
        <taxon>Actinomycetes</taxon>
        <taxon>Micrococcales</taxon>
        <taxon>Intrasporangiaceae</taxon>
        <taxon>Fodinibacter (ex Wang et al. 2009)</taxon>
    </lineage>
</organism>
<feature type="region of interest" description="Disordered" evidence="4">
    <location>
        <begin position="1"/>
        <end position="23"/>
    </location>
</feature>
<comment type="caution">
    <text evidence="5">The sequence shown here is derived from an EMBL/GenBank/DDBJ whole genome shotgun (WGS) entry which is preliminary data.</text>
</comment>
<evidence type="ECO:0000256" key="4">
    <source>
        <dbReference type="SAM" id="MobiDB-lite"/>
    </source>
</evidence>
<dbReference type="SUPFAM" id="SSF51905">
    <property type="entry name" value="FAD/NAD(P)-binding domain"/>
    <property type="match status" value="2"/>
</dbReference>
<accession>A0ABP8K741</accession>
<evidence type="ECO:0000313" key="6">
    <source>
        <dbReference type="Proteomes" id="UP001500945"/>
    </source>
</evidence>
<evidence type="ECO:0000256" key="3">
    <source>
        <dbReference type="ARBA" id="ARBA00023033"/>
    </source>
</evidence>
<comment type="similarity">
    <text evidence="2">Belongs to the FAD-binding monooxygenase family.</text>
</comment>
<evidence type="ECO:0000313" key="5">
    <source>
        <dbReference type="EMBL" id="GAA4401706.1"/>
    </source>
</evidence>
<dbReference type="Gene3D" id="3.50.50.60">
    <property type="entry name" value="FAD/NAD(P)-binding domain"/>
    <property type="match status" value="2"/>
</dbReference>
<dbReference type="EMBL" id="BAABGM010000007">
    <property type="protein sequence ID" value="GAA4401706.1"/>
    <property type="molecule type" value="Genomic_DNA"/>
</dbReference>
<protein>
    <submittedName>
        <fullName evidence="5">NAD(P)/FAD-dependent oxidoreductase</fullName>
    </submittedName>
</protein>
<dbReference type="Proteomes" id="UP001500945">
    <property type="component" value="Unassembled WGS sequence"/>
</dbReference>
<dbReference type="InterPro" id="IPR036188">
    <property type="entry name" value="FAD/NAD-bd_sf"/>
</dbReference>
<name>A0ABP8K741_9MICO</name>
<reference evidence="6" key="1">
    <citation type="journal article" date="2019" name="Int. J. Syst. Evol. Microbiol.">
        <title>The Global Catalogue of Microorganisms (GCM) 10K type strain sequencing project: providing services to taxonomists for standard genome sequencing and annotation.</title>
        <authorList>
            <consortium name="The Broad Institute Genomics Platform"/>
            <consortium name="The Broad Institute Genome Sequencing Center for Infectious Disease"/>
            <person name="Wu L."/>
            <person name="Ma J."/>
        </authorList>
    </citation>
    <scope>NUCLEOTIDE SEQUENCE [LARGE SCALE GENOMIC DNA]</scope>
    <source>
        <strain evidence="6">JCM 17809</strain>
    </source>
</reference>
<proteinExistence type="inferred from homology"/>
<keyword evidence="3" id="KW-0560">Oxidoreductase</keyword>
<keyword evidence="3" id="KW-0503">Monooxygenase</keyword>
<sequence length="509" mass="56146">MAVPDPMAPPPLDPMAPPPLDPMAPPPLDVDVLVVGAGLSGVDVACRLSMRCPGTAWAVLEARDAVGGTWDLFRYPGIRSDSDMYTLGFPFRPWRGPTSIASGEQIRQYVDETAHAYGVTARIHHGHRVERLEWSSDDARWTVTARTSEGLVRHRARLVYLATGYFAYDRGHVVDFPGREDFAGVVVHPQHWPQGMPVAGRRVVVIGSGATAVTLLPALVDAGAAHVTMLQRSPGYVTAVPSRDVVADGLRRMLPDAVAHRVVRGKNVVLSTAGYQFLRRYPLAGRRLLRRRALRSLPEGYAVDTHFAPKYDPWDQRLCVAADGDLFDVLSDGRAEVLTDTVERFERDGIRLASGEHLPADVVVTATGLRIEVAGGAEVVVDGELVDLSRRYVYKGVMVSGVPNLAMAVGYTNASWTLRADLSARWSCSLVRFMDRHGYTVATPRYDEADPGDRPVLDLTSGYVQRAAHLLPRQGRRRPWRVVQSYLYDLAVMRLGRIDDGRLELRRHA</sequence>
<dbReference type="PANTHER" id="PTHR43872">
    <property type="entry name" value="MONOOXYGENASE, PUTATIVE (AFU_ORTHOLOGUE AFUA_8G02570)-RELATED"/>
    <property type="match status" value="1"/>
</dbReference>
<comment type="cofactor">
    <cofactor evidence="1">
        <name>FAD</name>
        <dbReference type="ChEBI" id="CHEBI:57692"/>
    </cofactor>
</comment>
<dbReference type="PANTHER" id="PTHR43872:SF1">
    <property type="entry name" value="MONOOXYGENASE, PUTATIVE (AFU_ORTHOLOGUE AFUA_8G02570)-RELATED"/>
    <property type="match status" value="1"/>
</dbReference>
<gene>
    <name evidence="5" type="ORF">GCM10023168_11570</name>
</gene>
<evidence type="ECO:0000256" key="1">
    <source>
        <dbReference type="ARBA" id="ARBA00001974"/>
    </source>
</evidence>
<evidence type="ECO:0000256" key="2">
    <source>
        <dbReference type="ARBA" id="ARBA00010139"/>
    </source>
</evidence>
<dbReference type="InterPro" id="IPR051820">
    <property type="entry name" value="FAD-binding_MO"/>
</dbReference>
<dbReference type="Pfam" id="PF13450">
    <property type="entry name" value="NAD_binding_8"/>
    <property type="match status" value="1"/>
</dbReference>
<dbReference type="Pfam" id="PF13738">
    <property type="entry name" value="Pyr_redox_3"/>
    <property type="match status" value="1"/>
</dbReference>